<evidence type="ECO:0000313" key="7">
    <source>
        <dbReference type="EMBL" id="MDT0262779.1"/>
    </source>
</evidence>
<dbReference type="CDD" id="cd07906">
    <property type="entry name" value="Adenylation_DNA_ligase_LigD_LigC"/>
    <property type="match status" value="1"/>
</dbReference>
<sequence>MLAIAGPQPIGAEWLHEVKWDGLRILADVSQSGLQLLSRVGRDVTGSFPELEPVTGTVRDALIDGEVIVLRNGVPSHEALTDRLRGTDARRTRRLAEDEPATVMAFDLLRLYGVDLTGRPLTERRASLERLRLPAESWRTSPRYDDGPALLSATREQGLEGVVAKRSGSTYQPGRRSPDWVKTAHRRDQACVVGGWLPATEDGVAALLVGLPDGAGLLRYTGRVERGIGARSGQDLRRLLSAIPAETAPFAAPFDGPPDGPTDAPSDGLLDGGTESACWCRPRLVIEVRHLGWSPARRMREPVFRGVRTDLDAAEVRDES</sequence>
<feature type="domain" description="ATP-dependent DNA ligase family profile" evidence="6">
    <location>
        <begin position="103"/>
        <end position="233"/>
    </location>
</feature>
<dbReference type="PROSITE" id="PS50160">
    <property type="entry name" value="DNA_LIGASE_A3"/>
    <property type="match status" value="1"/>
</dbReference>
<protein>
    <recommendedName>
        <fullName evidence="2">DNA ligase (ATP)</fullName>
        <ecNumber evidence="2">6.5.1.1</ecNumber>
    </recommendedName>
</protein>
<evidence type="ECO:0000256" key="5">
    <source>
        <dbReference type="SAM" id="MobiDB-lite"/>
    </source>
</evidence>
<dbReference type="EMBL" id="JAVREH010000022">
    <property type="protein sequence ID" value="MDT0262779.1"/>
    <property type="molecule type" value="Genomic_DNA"/>
</dbReference>
<accession>A0ABU2JDK2</accession>
<feature type="region of interest" description="Disordered" evidence="5">
    <location>
        <begin position="250"/>
        <end position="270"/>
    </location>
</feature>
<dbReference type="SUPFAM" id="SSF50249">
    <property type="entry name" value="Nucleic acid-binding proteins"/>
    <property type="match status" value="1"/>
</dbReference>
<dbReference type="InterPro" id="IPR050191">
    <property type="entry name" value="ATP-dep_DNA_ligase"/>
</dbReference>
<dbReference type="PANTHER" id="PTHR45674:SF4">
    <property type="entry name" value="DNA LIGASE 1"/>
    <property type="match status" value="1"/>
</dbReference>
<reference evidence="8" key="1">
    <citation type="submission" date="2023-07" db="EMBL/GenBank/DDBJ databases">
        <title>30 novel species of actinomycetes from the DSMZ collection.</title>
        <authorList>
            <person name="Nouioui I."/>
        </authorList>
    </citation>
    <scope>NUCLEOTIDE SEQUENCE [LARGE SCALE GENOMIC DNA]</scope>
    <source>
        <strain evidence="8">DSM 44399</strain>
    </source>
</reference>
<dbReference type="CDD" id="cd07971">
    <property type="entry name" value="OBF_DNA_ligase_LigD"/>
    <property type="match status" value="1"/>
</dbReference>
<organism evidence="7 8">
    <name type="scientific">Jatrophihabitans lederbergiae</name>
    <dbReference type="NCBI Taxonomy" id="3075547"/>
    <lineage>
        <taxon>Bacteria</taxon>
        <taxon>Bacillati</taxon>
        <taxon>Actinomycetota</taxon>
        <taxon>Actinomycetes</taxon>
        <taxon>Jatrophihabitantales</taxon>
        <taxon>Jatrophihabitantaceae</taxon>
        <taxon>Jatrophihabitans</taxon>
    </lineage>
</organism>
<comment type="similarity">
    <text evidence="1">Belongs to the ATP-dependent DNA ligase family.</text>
</comment>
<evidence type="ECO:0000256" key="3">
    <source>
        <dbReference type="ARBA" id="ARBA00022598"/>
    </source>
</evidence>
<evidence type="ECO:0000313" key="8">
    <source>
        <dbReference type="Proteomes" id="UP001183176"/>
    </source>
</evidence>
<name>A0ABU2JDK2_9ACTN</name>
<gene>
    <name evidence="7" type="ORF">RM423_15385</name>
</gene>
<comment type="caution">
    <text evidence="7">The sequence shown here is derived from an EMBL/GenBank/DDBJ whole genome shotgun (WGS) entry which is preliminary data.</text>
</comment>
<evidence type="ECO:0000256" key="4">
    <source>
        <dbReference type="ARBA" id="ARBA00034003"/>
    </source>
</evidence>
<dbReference type="InterPro" id="IPR012310">
    <property type="entry name" value="DNA_ligase_ATP-dep_cent"/>
</dbReference>
<dbReference type="Gene3D" id="3.30.470.30">
    <property type="entry name" value="DNA ligase/mRNA capping enzyme"/>
    <property type="match status" value="1"/>
</dbReference>
<dbReference type="Proteomes" id="UP001183176">
    <property type="component" value="Unassembled WGS sequence"/>
</dbReference>
<keyword evidence="3" id="KW-0436">Ligase</keyword>
<dbReference type="RefSeq" id="WP_311423961.1">
    <property type="nucleotide sequence ID" value="NZ_JAVREH010000022.1"/>
</dbReference>
<proteinExistence type="inferred from homology"/>
<dbReference type="Pfam" id="PF04679">
    <property type="entry name" value="DNA_ligase_A_C"/>
    <property type="match status" value="1"/>
</dbReference>
<evidence type="ECO:0000256" key="1">
    <source>
        <dbReference type="ARBA" id="ARBA00007572"/>
    </source>
</evidence>
<dbReference type="EC" id="6.5.1.1" evidence="2"/>
<dbReference type="Gene3D" id="3.30.1490.70">
    <property type="match status" value="1"/>
</dbReference>
<comment type="catalytic activity">
    <reaction evidence="4">
        <text>ATP + (deoxyribonucleotide)n-3'-hydroxyl + 5'-phospho-(deoxyribonucleotide)m = (deoxyribonucleotide)n+m + AMP + diphosphate.</text>
        <dbReference type="EC" id="6.5.1.1"/>
    </reaction>
</comment>
<evidence type="ECO:0000256" key="2">
    <source>
        <dbReference type="ARBA" id="ARBA00012727"/>
    </source>
</evidence>
<keyword evidence="8" id="KW-1185">Reference proteome</keyword>
<dbReference type="PANTHER" id="PTHR45674">
    <property type="entry name" value="DNA LIGASE 1/3 FAMILY MEMBER"/>
    <property type="match status" value="1"/>
</dbReference>
<evidence type="ECO:0000259" key="6">
    <source>
        <dbReference type="PROSITE" id="PS50160"/>
    </source>
</evidence>
<dbReference type="InterPro" id="IPR012309">
    <property type="entry name" value="DNA_ligase_ATP-dep_C"/>
</dbReference>
<dbReference type="SUPFAM" id="SSF56091">
    <property type="entry name" value="DNA ligase/mRNA capping enzyme, catalytic domain"/>
    <property type="match status" value="1"/>
</dbReference>
<dbReference type="Gene3D" id="2.40.50.140">
    <property type="entry name" value="Nucleic acid-binding proteins"/>
    <property type="match status" value="1"/>
</dbReference>
<dbReference type="Pfam" id="PF01068">
    <property type="entry name" value="DNA_ligase_A_M"/>
    <property type="match status" value="1"/>
</dbReference>
<dbReference type="InterPro" id="IPR012340">
    <property type="entry name" value="NA-bd_OB-fold"/>
</dbReference>